<keyword evidence="5" id="KW-0496">Mitochondrion</keyword>
<dbReference type="PANTHER" id="PTHR12383">
    <property type="entry name" value="PROTEASE FAMILY S26 MITOCHONDRIAL INNER MEMBRANE PROTEASE-RELATED"/>
    <property type="match status" value="1"/>
</dbReference>
<organism evidence="10 11">
    <name type="scientific">Dimorphilus gyrociliatus</name>
    <dbReference type="NCBI Taxonomy" id="2664684"/>
    <lineage>
        <taxon>Eukaryota</taxon>
        <taxon>Metazoa</taxon>
        <taxon>Spiralia</taxon>
        <taxon>Lophotrochozoa</taxon>
        <taxon>Annelida</taxon>
        <taxon>Polychaeta</taxon>
        <taxon>Polychaeta incertae sedis</taxon>
        <taxon>Dinophilidae</taxon>
        <taxon>Dimorphilus</taxon>
    </lineage>
</organism>
<keyword evidence="3" id="KW-0999">Mitochondrion inner membrane</keyword>
<gene>
    <name evidence="10" type="ORF">DGYR_LOCUS13452</name>
</gene>
<dbReference type="InterPro" id="IPR000223">
    <property type="entry name" value="Pept_S26A_signal_pept_1"/>
</dbReference>
<dbReference type="SUPFAM" id="SSF51306">
    <property type="entry name" value="LexA/Signal peptidase"/>
    <property type="match status" value="1"/>
</dbReference>
<dbReference type="PANTHER" id="PTHR12383:SF16">
    <property type="entry name" value="MITOCHONDRIAL INNER MEMBRANE PROTEASE SUBUNIT 1"/>
    <property type="match status" value="1"/>
</dbReference>
<dbReference type="Pfam" id="PF10502">
    <property type="entry name" value="Peptidase_S26"/>
    <property type="match status" value="2"/>
</dbReference>
<evidence type="ECO:0000256" key="6">
    <source>
        <dbReference type="ARBA" id="ARBA00023136"/>
    </source>
</evidence>
<dbReference type="InterPro" id="IPR036286">
    <property type="entry name" value="LexA/Signal_pep-like_sf"/>
</dbReference>
<name>A0A7I8WDC6_9ANNE</name>
<feature type="domain" description="Peptidase S26" evidence="9">
    <location>
        <begin position="1"/>
        <end position="54"/>
    </location>
</feature>
<dbReference type="InterPro" id="IPR019533">
    <property type="entry name" value="Peptidase_S26"/>
</dbReference>
<dbReference type="InterPro" id="IPR052064">
    <property type="entry name" value="Mito_IMP1_subunit"/>
</dbReference>
<protein>
    <recommendedName>
        <fullName evidence="7">IMP2-like protein</fullName>
    </recommendedName>
</protein>
<comment type="caution">
    <text evidence="10">The sequence shown here is derived from an EMBL/GenBank/DDBJ whole genome shotgun (WGS) entry which is preliminary data.</text>
</comment>
<dbReference type="AlphaFoldDB" id="A0A7I8WDC6"/>
<dbReference type="InterPro" id="IPR019758">
    <property type="entry name" value="Pept_S26A_signal_pept_1_CS"/>
</dbReference>
<proteinExistence type="inferred from homology"/>
<dbReference type="OrthoDB" id="308440at2759"/>
<feature type="domain" description="Peptidase S26" evidence="9">
    <location>
        <begin position="59"/>
        <end position="100"/>
    </location>
</feature>
<evidence type="ECO:0000259" key="9">
    <source>
        <dbReference type="Pfam" id="PF10502"/>
    </source>
</evidence>
<keyword evidence="11" id="KW-1185">Reference proteome</keyword>
<evidence type="ECO:0000256" key="2">
    <source>
        <dbReference type="ARBA" id="ARBA00011805"/>
    </source>
</evidence>
<evidence type="ECO:0000256" key="7">
    <source>
        <dbReference type="ARBA" id="ARBA00032718"/>
    </source>
</evidence>
<keyword evidence="4" id="KW-0378">Hydrolase</keyword>
<dbReference type="PRINTS" id="PR00727">
    <property type="entry name" value="LEADERPTASE"/>
</dbReference>
<evidence type="ECO:0000256" key="8">
    <source>
        <dbReference type="ARBA" id="ARBA00038445"/>
    </source>
</evidence>
<reference evidence="10 11" key="1">
    <citation type="submission" date="2020-08" db="EMBL/GenBank/DDBJ databases">
        <authorList>
            <person name="Hejnol A."/>
        </authorList>
    </citation>
    <scope>NUCLEOTIDE SEQUENCE [LARGE SCALE GENOMIC DNA]</scope>
</reference>
<dbReference type="Proteomes" id="UP000549394">
    <property type="component" value="Unassembled WGS sequence"/>
</dbReference>
<dbReference type="GO" id="GO:0006465">
    <property type="term" value="P:signal peptide processing"/>
    <property type="evidence" value="ECO:0007669"/>
    <property type="project" value="InterPro"/>
</dbReference>
<dbReference type="GO" id="GO:0004252">
    <property type="term" value="F:serine-type endopeptidase activity"/>
    <property type="evidence" value="ECO:0007669"/>
    <property type="project" value="InterPro"/>
</dbReference>
<comment type="subunit">
    <text evidence="2">Heterodimer of 2 subunits, IMMPL1 and IMMPL2.</text>
</comment>
<sequence length="109" mass="12373">MEPAIYEKDVLLIENRSVIKEKLRKGDVVIVKSPKNPNVLLCKRITALSGDRISGLFSSKTIPRGHVWIEGDNSRNSSDSRNFGPIPYGLIQSRAFYKIWPLNDRGYID</sequence>
<evidence type="ECO:0000256" key="1">
    <source>
        <dbReference type="ARBA" id="ARBA00004273"/>
    </source>
</evidence>
<evidence type="ECO:0000313" key="10">
    <source>
        <dbReference type="EMBL" id="CAD5126194.1"/>
    </source>
</evidence>
<keyword evidence="6" id="KW-0472">Membrane</keyword>
<dbReference type="GO" id="GO:0006627">
    <property type="term" value="P:protein processing involved in protein targeting to mitochondrion"/>
    <property type="evidence" value="ECO:0007669"/>
    <property type="project" value="TreeGrafter"/>
</dbReference>
<dbReference type="GO" id="GO:0042720">
    <property type="term" value="C:mitochondrial inner membrane peptidase complex"/>
    <property type="evidence" value="ECO:0007669"/>
    <property type="project" value="TreeGrafter"/>
</dbReference>
<dbReference type="CDD" id="cd06530">
    <property type="entry name" value="S26_SPase_I"/>
    <property type="match status" value="1"/>
</dbReference>
<comment type="subcellular location">
    <subcellularLocation>
        <location evidence="1">Mitochondrion inner membrane</location>
    </subcellularLocation>
</comment>
<dbReference type="PROSITE" id="PS00761">
    <property type="entry name" value="SPASE_I_3"/>
    <property type="match status" value="1"/>
</dbReference>
<comment type="similarity">
    <text evidence="8">Belongs to the peptidase S26 family. IMP1 subfamily.</text>
</comment>
<accession>A0A7I8WDC6</accession>
<evidence type="ECO:0000313" key="11">
    <source>
        <dbReference type="Proteomes" id="UP000549394"/>
    </source>
</evidence>
<dbReference type="EMBL" id="CAJFCJ010000033">
    <property type="protein sequence ID" value="CAD5126194.1"/>
    <property type="molecule type" value="Genomic_DNA"/>
</dbReference>
<evidence type="ECO:0000256" key="5">
    <source>
        <dbReference type="ARBA" id="ARBA00023128"/>
    </source>
</evidence>
<evidence type="ECO:0000256" key="3">
    <source>
        <dbReference type="ARBA" id="ARBA00022792"/>
    </source>
</evidence>
<dbReference type="Gene3D" id="2.10.109.10">
    <property type="entry name" value="Umud Fragment, subunit A"/>
    <property type="match status" value="1"/>
</dbReference>
<evidence type="ECO:0000256" key="4">
    <source>
        <dbReference type="ARBA" id="ARBA00022801"/>
    </source>
</evidence>